<evidence type="ECO:0000313" key="3">
    <source>
        <dbReference type="Proteomes" id="UP001632038"/>
    </source>
</evidence>
<reference evidence="3" key="1">
    <citation type="journal article" date="2024" name="IScience">
        <title>Strigolactones Initiate the Formation of Haustorium-like Structures in Castilleja.</title>
        <authorList>
            <person name="Buerger M."/>
            <person name="Peterson D."/>
            <person name="Chory J."/>
        </authorList>
    </citation>
    <scope>NUCLEOTIDE SEQUENCE [LARGE SCALE GENOMIC DNA]</scope>
</reference>
<dbReference type="PANTHER" id="PTHR33675">
    <property type="entry name" value="NUCLEAR RECEPTOR FAMILY 2 GROUP C PROTEIN"/>
    <property type="match status" value="1"/>
</dbReference>
<evidence type="ECO:0000313" key="2">
    <source>
        <dbReference type="EMBL" id="KAL3616380.1"/>
    </source>
</evidence>
<keyword evidence="3" id="KW-1185">Reference proteome</keyword>
<dbReference type="EMBL" id="JAVIJP010000092">
    <property type="protein sequence ID" value="KAL3616380.1"/>
    <property type="molecule type" value="Genomic_DNA"/>
</dbReference>
<protein>
    <submittedName>
        <fullName evidence="2">Uncharacterized protein</fullName>
    </submittedName>
</protein>
<name>A0ABD3BG54_9LAMI</name>
<dbReference type="PANTHER" id="PTHR33675:SF1">
    <property type="entry name" value="HOLOCARBOXYLASE SYNTHETASE"/>
    <property type="match status" value="1"/>
</dbReference>
<sequence length="138" mass="15638">MAQKRKMDHKYDDLKENEKNVHYCFQNVANSLSQLYTKSMDHQKLAFQAGQKYAYVKLHEWMLEKLQDGKMVTVSEILIYLQGELKSDESDEDPAGEGTSGAGQDDEVATLPLSAQAGQNQNINYLDTQMDFTSDHGN</sequence>
<comment type="caution">
    <text evidence="2">The sequence shown here is derived from an EMBL/GenBank/DDBJ whole genome shotgun (WGS) entry which is preliminary data.</text>
</comment>
<organism evidence="2 3">
    <name type="scientific">Castilleja foliolosa</name>
    <dbReference type="NCBI Taxonomy" id="1961234"/>
    <lineage>
        <taxon>Eukaryota</taxon>
        <taxon>Viridiplantae</taxon>
        <taxon>Streptophyta</taxon>
        <taxon>Embryophyta</taxon>
        <taxon>Tracheophyta</taxon>
        <taxon>Spermatophyta</taxon>
        <taxon>Magnoliopsida</taxon>
        <taxon>eudicotyledons</taxon>
        <taxon>Gunneridae</taxon>
        <taxon>Pentapetalae</taxon>
        <taxon>asterids</taxon>
        <taxon>lamiids</taxon>
        <taxon>Lamiales</taxon>
        <taxon>Orobanchaceae</taxon>
        <taxon>Pedicularideae</taxon>
        <taxon>Castillejinae</taxon>
        <taxon>Castilleja</taxon>
    </lineage>
</organism>
<gene>
    <name evidence="2" type="ORF">CASFOL_039770</name>
</gene>
<accession>A0ABD3BG54</accession>
<feature type="region of interest" description="Disordered" evidence="1">
    <location>
        <begin position="85"/>
        <end position="114"/>
    </location>
</feature>
<dbReference type="Proteomes" id="UP001632038">
    <property type="component" value="Unassembled WGS sequence"/>
</dbReference>
<evidence type="ECO:0000256" key="1">
    <source>
        <dbReference type="SAM" id="MobiDB-lite"/>
    </source>
</evidence>
<dbReference type="AlphaFoldDB" id="A0ABD3BG54"/>
<proteinExistence type="predicted"/>